<comment type="caution">
    <text evidence="2">The sequence shown here is derived from an EMBL/GenBank/DDBJ whole genome shotgun (WGS) entry which is preliminary data.</text>
</comment>
<proteinExistence type="predicted"/>
<organism evidence="2">
    <name type="scientific">marine sediment metagenome</name>
    <dbReference type="NCBI Taxonomy" id="412755"/>
    <lineage>
        <taxon>unclassified sequences</taxon>
        <taxon>metagenomes</taxon>
        <taxon>ecological metagenomes</taxon>
    </lineage>
</organism>
<gene>
    <name evidence="2" type="ORF">S01H4_39937</name>
</gene>
<feature type="non-terminal residue" evidence="2">
    <location>
        <position position="144"/>
    </location>
</feature>
<protein>
    <recommendedName>
        <fullName evidence="1">DUF4007 domain-containing protein</fullName>
    </recommendedName>
</protein>
<feature type="domain" description="DUF4007" evidence="1">
    <location>
        <begin position="18"/>
        <end position="143"/>
    </location>
</feature>
<evidence type="ECO:0000259" key="1">
    <source>
        <dbReference type="Pfam" id="PF13182"/>
    </source>
</evidence>
<dbReference type="EMBL" id="BART01021698">
    <property type="protein sequence ID" value="GAH03253.1"/>
    <property type="molecule type" value="Genomic_DNA"/>
</dbReference>
<reference evidence="2" key="1">
    <citation type="journal article" date="2014" name="Front. Microbiol.">
        <title>High frequency of phylogenetically diverse reductive dehalogenase-homologous genes in deep subseafloor sedimentary metagenomes.</title>
        <authorList>
            <person name="Kawai M."/>
            <person name="Futagami T."/>
            <person name="Toyoda A."/>
            <person name="Takaki Y."/>
            <person name="Nishi S."/>
            <person name="Hori S."/>
            <person name="Arai W."/>
            <person name="Tsubouchi T."/>
            <person name="Morono Y."/>
            <person name="Uchiyama I."/>
            <person name="Ito T."/>
            <person name="Fujiyama A."/>
            <person name="Inagaki F."/>
            <person name="Takami H."/>
        </authorList>
    </citation>
    <scope>NUCLEOTIDE SEQUENCE</scope>
    <source>
        <strain evidence="2">Expedition CK06-06</strain>
    </source>
</reference>
<name>X1E3K8_9ZZZZ</name>
<evidence type="ECO:0000313" key="2">
    <source>
        <dbReference type="EMBL" id="GAH03253.1"/>
    </source>
</evidence>
<dbReference type="AlphaFoldDB" id="X1E3K8"/>
<dbReference type="Pfam" id="PF13182">
    <property type="entry name" value="DUF4007"/>
    <property type="match status" value="1"/>
</dbReference>
<accession>X1E3K8</accession>
<dbReference type="InterPro" id="IPR025248">
    <property type="entry name" value="DUF4007"/>
</dbReference>
<sequence>MMTIRKPAIRHSDSLFKFARHETFHLRDGWLFKGLNVLQADGSALYAEDAHHNLGIGLNMLKSLIFWLQATNLVQTVPSGHVSSRQLQLTPLAQLIWERDPYFEDIKTLWLLHIELSSNRSLATFWYWVFNEFSQREFTEERLV</sequence>